<comment type="caution">
    <text evidence="2">The sequence shown here is derived from an EMBL/GenBank/DDBJ whole genome shotgun (WGS) entry which is preliminary data.</text>
</comment>
<dbReference type="AlphaFoldDB" id="A0A4Q7UTZ9"/>
<feature type="transmembrane region" description="Helical" evidence="1">
    <location>
        <begin position="21"/>
        <end position="45"/>
    </location>
</feature>
<evidence type="ECO:0000313" key="3">
    <source>
        <dbReference type="Proteomes" id="UP000291591"/>
    </source>
</evidence>
<feature type="transmembrane region" description="Helical" evidence="1">
    <location>
        <begin position="97"/>
        <end position="117"/>
    </location>
</feature>
<organism evidence="2 3">
    <name type="scientific">Pseudonocardia sediminis</name>
    <dbReference type="NCBI Taxonomy" id="1397368"/>
    <lineage>
        <taxon>Bacteria</taxon>
        <taxon>Bacillati</taxon>
        <taxon>Actinomycetota</taxon>
        <taxon>Actinomycetes</taxon>
        <taxon>Pseudonocardiales</taxon>
        <taxon>Pseudonocardiaceae</taxon>
        <taxon>Pseudonocardia</taxon>
    </lineage>
</organism>
<sequence>MIPMSGRGVGERTGAVPDTAAGAAPAVVAAGVAVAVAAVLLAHVLGAGSLDPVALTVSDYVAVPGGGVLLGLAAAGLATAGAALVRAVPGRGWPRAVAVLLSAWCVALVLVAVFPTNAPGSAPDLAAAVHRWAGAGVFALPPVAGLLVLRRTGAPVTAWAPTVAAGAGALVFLLCHAPAVLSGAPPFPLLGVVERVAHLLLCGQVLALGRRAGSPATPRVAAVSR</sequence>
<feature type="transmembrane region" description="Helical" evidence="1">
    <location>
        <begin position="156"/>
        <end position="181"/>
    </location>
</feature>
<dbReference type="InterPro" id="IPR009339">
    <property type="entry name" value="DUF998"/>
</dbReference>
<name>A0A4Q7UTZ9_PSEST</name>
<feature type="transmembrane region" description="Helical" evidence="1">
    <location>
        <begin position="129"/>
        <end position="149"/>
    </location>
</feature>
<accession>A0A4Q7UTZ9</accession>
<evidence type="ECO:0000313" key="2">
    <source>
        <dbReference type="EMBL" id="RZT85196.1"/>
    </source>
</evidence>
<evidence type="ECO:0000256" key="1">
    <source>
        <dbReference type="SAM" id="Phobius"/>
    </source>
</evidence>
<dbReference type="EMBL" id="SHKL01000001">
    <property type="protein sequence ID" value="RZT85196.1"/>
    <property type="molecule type" value="Genomic_DNA"/>
</dbReference>
<reference evidence="2 3" key="1">
    <citation type="submission" date="2019-02" db="EMBL/GenBank/DDBJ databases">
        <title>Sequencing the genomes of 1000 actinobacteria strains.</title>
        <authorList>
            <person name="Klenk H.-P."/>
        </authorList>
    </citation>
    <scope>NUCLEOTIDE SEQUENCE [LARGE SCALE GENOMIC DNA]</scope>
    <source>
        <strain evidence="2 3">DSM 45779</strain>
    </source>
</reference>
<protein>
    <submittedName>
        <fullName evidence="2">Uncharacterized protein DUF998</fullName>
    </submittedName>
</protein>
<gene>
    <name evidence="2" type="ORF">EV383_2060</name>
</gene>
<dbReference type="Pfam" id="PF06197">
    <property type="entry name" value="DUF998"/>
    <property type="match status" value="1"/>
</dbReference>
<keyword evidence="1" id="KW-0812">Transmembrane</keyword>
<keyword evidence="1" id="KW-1133">Transmembrane helix</keyword>
<feature type="transmembrane region" description="Helical" evidence="1">
    <location>
        <begin position="65"/>
        <end position="85"/>
    </location>
</feature>
<proteinExistence type="predicted"/>
<dbReference type="Proteomes" id="UP000291591">
    <property type="component" value="Unassembled WGS sequence"/>
</dbReference>
<keyword evidence="3" id="KW-1185">Reference proteome</keyword>
<keyword evidence="1" id="KW-0472">Membrane</keyword>